<gene>
    <name evidence="1" type="ORF">S06H3_42388</name>
</gene>
<dbReference type="AlphaFoldDB" id="X1N3Y4"/>
<proteinExistence type="predicted"/>
<evidence type="ECO:0000313" key="1">
    <source>
        <dbReference type="EMBL" id="GAI38298.1"/>
    </source>
</evidence>
<reference evidence="1" key="1">
    <citation type="journal article" date="2014" name="Front. Microbiol.">
        <title>High frequency of phylogenetically diverse reductive dehalogenase-homologous genes in deep subseafloor sedimentary metagenomes.</title>
        <authorList>
            <person name="Kawai M."/>
            <person name="Futagami T."/>
            <person name="Toyoda A."/>
            <person name="Takaki Y."/>
            <person name="Nishi S."/>
            <person name="Hori S."/>
            <person name="Arai W."/>
            <person name="Tsubouchi T."/>
            <person name="Morono Y."/>
            <person name="Uchiyama I."/>
            <person name="Ito T."/>
            <person name="Fujiyama A."/>
            <person name="Inagaki F."/>
            <person name="Takami H."/>
        </authorList>
    </citation>
    <scope>NUCLEOTIDE SEQUENCE</scope>
    <source>
        <strain evidence="1">Expedition CK06-06</strain>
    </source>
</reference>
<dbReference type="PANTHER" id="PTHR34237">
    <property type="entry name" value="PAREP8-RELATED"/>
    <property type="match status" value="1"/>
</dbReference>
<evidence type="ECO:0008006" key="2">
    <source>
        <dbReference type="Google" id="ProtNLM"/>
    </source>
</evidence>
<dbReference type="EMBL" id="BARV01026207">
    <property type="protein sequence ID" value="GAI38298.1"/>
    <property type="molecule type" value="Genomic_DNA"/>
</dbReference>
<organism evidence="1">
    <name type="scientific">marine sediment metagenome</name>
    <dbReference type="NCBI Taxonomy" id="412755"/>
    <lineage>
        <taxon>unclassified sequences</taxon>
        <taxon>metagenomes</taxon>
        <taxon>ecological metagenomes</taxon>
    </lineage>
</organism>
<name>X1N3Y4_9ZZZZ</name>
<comment type="caution">
    <text evidence="1">The sequence shown here is derived from an EMBL/GenBank/DDBJ whole genome shotgun (WGS) entry which is preliminary data.</text>
</comment>
<dbReference type="Pfam" id="PF05942">
    <property type="entry name" value="PaREP1"/>
    <property type="match status" value="1"/>
</dbReference>
<sequence length="122" mass="14037">MEEQKRKYKAQSIHYLENAFSFIEVSDAEKASEFLWGSMAEALKAVAASKEIWLKSHKDLRNYAMELARNLPDESIRHTFLHAQSLHSNFYETGLLMEDVVACAEEVRRTVGKLFALIDGRE</sequence>
<dbReference type="InterPro" id="IPR010268">
    <property type="entry name" value="PaREP1"/>
</dbReference>
<protein>
    <recommendedName>
        <fullName evidence="2">HEPN domain-containing protein</fullName>
    </recommendedName>
</protein>
<accession>X1N3Y4</accession>
<dbReference type="Gene3D" id="1.20.120.330">
    <property type="entry name" value="Nucleotidyltransferases domain 2"/>
    <property type="match status" value="1"/>
</dbReference>